<organism evidence="3 4">
    <name type="scientific">Hevea brasiliensis</name>
    <name type="common">Para rubber tree</name>
    <name type="synonym">Siphonia brasiliensis</name>
    <dbReference type="NCBI Taxonomy" id="3981"/>
    <lineage>
        <taxon>Eukaryota</taxon>
        <taxon>Viridiplantae</taxon>
        <taxon>Streptophyta</taxon>
        <taxon>Embryophyta</taxon>
        <taxon>Tracheophyta</taxon>
        <taxon>Spermatophyta</taxon>
        <taxon>Magnoliopsida</taxon>
        <taxon>eudicotyledons</taxon>
        <taxon>Gunneridae</taxon>
        <taxon>Pentapetalae</taxon>
        <taxon>rosids</taxon>
        <taxon>fabids</taxon>
        <taxon>Malpighiales</taxon>
        <taxon>Euphorbiaceae</taxon>
        <taxon>Crotonoideae</taxon>
        <taxon>Micrandreae</taxon>
        <taxon>Hevea</taxon>
    </lineage>
</organism>
<protein>
    <recommendedName>
        <fullName evidence="2">PWWP domain-containing protein</fullName>
    </recommendedName>
</protein>
<feature type="region of interest" description="Disordered" evidence="1">
    <location>
        <begin position="833"/>
        <end position="875"/>
    </location>
</feature>
<feature type="compositionally biased region" description="Basic and acidic residues" evidence="1">
    <location>
        <begin position="1"/>
        <end position="11"/>
    </location>
</feature>
<dbReference type="InterPro" id="IPR000313">
    <property type="entry name" value="PWWP_dom"/>
</dbReference>
<accession>A0ABQ9KB81</accession>
<name>A0ABQ9KB81_HEVBR</name>
<feature type="region of interest" description="Disordered" evidence="1">
    <location>
        <begin position="569"/>
        <end position="598"/>
    </location>
</feature>
<dbReference type="CDD" id="cd05162">
    <property type="entry name" value="PWWP"/>
    <property type="match status" value="1"/>
</dbReference>
<sequence length="1165" mass="128000">MISVVKSDREVVTNSNTIEENRGEARFSGDVADSPDEEKARVSGLERDFKAPESEAIARVLENNGSTEELKALARLGEESDVDEEMEEESRVFEVKNEKNPSFVQFDLQNDRCAVSRGNAKGEVYNSFMSEFDDFVANEKHEAMAGASRALSYGFEVGDMVWGKVKSHPWWPGHIFNEAFASSSVRRTRREGYVLVAFFGDSSYGWFDPAELIPFDPYFAEKSQQTNSRNFVKAVEEAVDEMSRRRGLGLACRCRNKYNFRPTNVQGYFEVDVPDYEPRGVYSANQIKKARDGFQPSETIAFVKQLALGPQGCDQSTIDFVKNKATVFAFRKSMFEEFDETYAQAFGVQPKLPVNDPASLSDQPVKYPTRAPLSGPLVIAEALGGGKSHKKPMKVKDHSKKDRYLFKRRDEPVDSVTLQLGQRQASSSAPAACEESSSAIVTGDFVLQKRAPTSISAKHEHAGIISKEVAGPSEVFGKEAVSLDHGQRYLGVQTTQGIILDEKSSPGKEKDALQETNDKMGSDMVVDPTSMGQSDISVKGLPLGVTDNTSPSFQQEGHAIVDFRYEENSKVSRMNEDSPQTESFSERTEGDGSLDKLRDALPSSHLSLVDAKPPVGMISDVGVKKAKVLKRPLGDLSSENSIIKEKKKKKKLGPETSPDRPKKRLAMGTGGALVGKSSLISASTREDPQVIHQKKDVGISNSTFSSVGNIELEVPHLLSDLHALARDPCHGAERNSLITMQFFLRFRSFFYQKSLVSSPPSESEPIEIRATKSPSTVGVSDSSAENVRDLSTSKPLKSIARPDDPTRVGRKRLPSDRQEEIVARRLKKLSQLKTLAAEKKAGQRTSETQRSEGKELATAAPPKPAKSESSKKIEPHHRAVEPTMLVMKFPPGTSLPSVAELKARFARFGSIDQSAIRVFWQSSTCRVVFRHKLDAQAAYKYAVGNNSLFGNDVNVRYTVREVGAPAPEAPESDKGREDDTSVEAPRLKDPANERLLMHQPLPQSTMQLKSILKKPTGDEAGQVTGGNGGRGTARVKFMLGGEETSRGEQLMIGNRNFNNNASFADGGAPTSSVAMDFNSKNYQKVMAPSPSLILPLPSQFAKVPLNNSHHTEVAPRNFHNLNIPIAPPSMPSIDISQQMLSLLTRCNDVVTTVTGLLGYVPYHPL</sequence>
<dbReference type="InterPro" id="IPR052657">
    <property type="entry name" value="PDP_family_Arabidopsis"/>
</dbReference>
<proteinExistence type="predicted"/>
<comment type="caution">
    <text evidence="3">The sequence shown here is derived from an EMBL/GenBank/DDBJ whole genome shotgun (WGS) entry which is preliminary data.</text>
</comment>
<feature type="compositionally biased region" description="Basic and acidic residues" evidence="1">
    <location>
        <begin position="836"/>
        <end position="855"/>
    </location>
</feature>
<evidence type="ECO:0000313" key="4">
    <source>
        <dbReference type="Proteomes" id="UP001174677"/>
    </source>
</evidence>
<gene>
    <name evidence="3" type="ORF">P3X46_035080</name>
</gene>
<evidence type="ECO:0000259" key="2">
    <source>
        <dbReference type="PROSITE" id="PS50812"/>
    </source>
</evidence>
<feature type="region of interest" description="Disordered" evidence="1">
    <location>
        <begin position="639"/>
        <end position="667"/>
    </location>
</feature>
<dbReference type="Proteomes" id="UP001174677">
    <property type="component" value="Unassembled WGS sequence"/>
</dbReference>
<evidence type="ECO:0000256" key="1">
    <source>
        <dbReference type="SAM" id="MobiDB-lite"/>
    </source>
</evidence>
<dbReference type="PROSITE" id="PS50812">
    <property type="entry name" value="PWWP"/>
    <property type="match status" value="1"/>
</dbReference>
<feature type="compositionally biased region" description="Basic and acidic residues" evidence="1">
    <location>
        <begin position="800"/>
        <end position="819"/>
    </location>
</feature>
<feature type="compositionally biased region" description="Basic and acidic residues" evidence="1">
    <location>
        <begin position="584"/>
        <end position="598"/>
    </location>
</feature>
<keyword evidence="4" id="KW-1185">Reference proteome</keyword>
<feature type="compositionally biased region" description="Polar residues" evidence="1">
    <location>
        <begin position="772"/>
        <end position="795"/>
    </location>
</feature>
<feature type="domain" description="PWWP" evidence="2">
    <location>
        <begin position="157"/>
        <end position="218"/>
    </location>
</feature>
<feature type="region of interest" description="Disordered" evidence="1">
    <location>
        <begin position="756"/>
        <end position="819"/>
    </location>
</feature>
<dbReference type="PANTHER" id="PTHR10688:SF5">
    <property type="entry name" value="PWWP DOMAIN-CONTAINING PROTEIN 1-RELATED"/>
    <property type="match status" value="1"/>
</dbReference>
<evidence type="ECO:0000313" key="3">
    <source>
        <dbReference type="EMBL" id="KAJ9131419.1"/>
    </source>
</evidence>
<feature type="compositionally biased region" description="Basic and acidic residues" evidence="1">
    <location>
        <begin position="37"/>
        <end position="46"/>
    </location>
</feature>
<feature type="region of interest" description="Disordered" evidence="1">
    <location>
        <begin position="963"/>
        <end position="1002"/>
    </location>
</feature>
<dbReference type="EMBL" id="JARPOI010000025">
    <property type="protein sequence ID" value="KAJ9131419.1"/>
    <property type="molecule type" value="Genomic_DNA"/>
</dbReference>
<dbReference type="Pfam" id="PF00855">
    <property type="entry name" value="PWWP"/>
    <property type="match status" value="1"/>
</dbReference>
<reference evidence="3 4" key="1">
    <citation type="journal article" date="2023" name="Plant Biotechnol. J.">
        <title>Chromosome-level wild Hevea brasiliensis genome provides new tools for genomic-assisted breeding and valuable loci to elevate rubber yield.</title>
        <authorList>
            <person name="Cheng H."/>
            <person name="Song X."/>
            <person name="Hu Y."/>
            <person name="Wu T."/>
            <person name="Yang Q."/>
            <person name="An Z."/>
            <person name="Feng S."/>
            <person name="Deng Z."/>
            <person name="Wu W."/>
            <person name="Zeng X."/>
            <person name="Tu M."/>
            <person name="Wang X."/>
            <person name="Huang H."/>
        </authorList>
    </citation>
    <scope>NUCLEOTIDE SEQUENCE [LARGE SCALE GENOMIC DNA]</scope>
    <source>
        <strain evidence="3">MT/VB/25A 57/8</strain>
    </source>
</reference>
<feature type="compositionally biased region" description="Basic and acidic residues" evidence="1">
    <location>
        <begin position="865"/>
        <end position="875"/>
    </location>
</feature>
<dbReference type="PANTHER" id="PTHR10688">
    <property type="entry name" value="PWWP DOMAIN-CONTAINING PROTEIN"/>
    <property type="match status" value="1"/>
</dbReference>
<dbReference type="SUPFAM" id="SSF63748">
    <property type="entry name" value="Tudor/PWWP/MBT"/>
    <property type="match status" value="1"/>
</dbReference>
<dbReference type="Gene3D" id="2.30.30.140">
    <property type="match status" value="1"/>
</dbReference>
<feature type="region of interest" description="Disordered" evidence="1">
    <location>
        <begin position="1"/>
        <end position="46"/>
    </location>
</feature>
<feature type="compositionally biased region" description="Basic and acidic residues" evidence="1">
    <location>
        <begin position="971"/>
        <end position="996"/>
    </location>
</feature>
<dbReference type="SMART" id="SM00293">
    <property type="entry name" value="PWWP"/>
    <property type="match status" value="1"/>
</dbReference>